<name>A0AAD2A762_9LAMI</name>
<dbReference type="Proteomes" id="UP000834106">
    <property type="component" value="Chromosome 19"/>
</dbReference>
<evidence type="ECO:0000313" key="1">
    <source>
        <dbReference type="EMBL" id="CAI9782686.1"/>
    </source>
</evidence>
<sequence>MSSCLRIFSRSLILPRRMARYANMKQEALILLATTVSELLQLKVGYAMQKKLLDDTYFHIFLQSKAPNKLSELPLRTTYAKNYVYAEPKLGSGQKARDIFYLSHEFRFAYIPIHKGQWSFITSQWMANCIWHQFLWLYQKKE</sequence>
<dbReference type="EMBL" id="OU503054">
    <property type="protein sequence ID" value="CAI9782686.1"/>
    <property type="molecule type" value="Genomic_DNA"/>
</dbReference>
<gene>
    <name evidence="1" type="ORF">FPE_LOCUS30116</name>
</gene>
<protein>
    <submittedName>
        <fullName evidence="1">Uncharacterized protein</fullName>
    </submittedName>
</protein>
<dbReference type="AlphaFoldDB" id="A0AAD2A762"/>
<keyword evidence="2" id="KW-1185">Reference proteome</keyword>
<reference evidence="1" key="1">
    <citation type="submission" date="2023-05" db="EMBL/GenBank/DDBJ databases">
        <authorList>
            <person name="Huff M."/>
        </authorList>
    </citation>
    <scope>NUCLEOTIDE SEQUENCE</scope>
</reference>
<accession>A0AAD2A762</accession>
<organism evidence="1 2">
    <name type="scientific">Fraxinus pennsylvanica</name>
    <dbReference type="NCBI Taxonomy" id="56036"/>
    <lineage>
        <taxon>Eukaryota</taxon>
        <taxon>Viridiplantae</taxon>
        <taxon>Streptophyta</taxon>
        <taxon>Embryophyta</taxon>
        <taxon>Tracheophyta</taxon>
        <taxon>Spermatophyta</taxon>
        <taxon>Magnoliopsida</taxon>
        <taxon>eudicotyledons</taxon>
        <taxon>Gunneridae</taxon>
        <taxon>Pentapetalae</taxon>
        <taxon>asterids</taxon>
        <taxon>lamiids</taxon>
        <taxon>Lamiales</taxon>
        <taxon>Oleaceae</taxon>
        <taxon>Oleeae</taxon>
        <taxon>Fraxinus</taxon>
    </lineage>
</organism>
<evidence type="ECO:0000313" key="2">
    <source>
        <dbReference type="Proteomes" id="UP000834106"/>
    </source>
</evidence>
<proteinExistence type="predicted"/>